<reference evidence="3 5" key="2">
    <citation type="submission" date="2023-07" db="EMBL/GenBank/DDBJ databases">
        <title>Genomic Encyclopedia of Type Strains, Phase IV (KMG-IV): sequencing the most valuable type-strain genomes for metagenomic binning, comparative biology and taxonomic classification.</title>
        <authorList>
            <person name="Goeker M."/>
        </authorList>
    </citation>
    <scope>NUCLEOTIDE SEQUENCE [LARGE SCALE GENOMIC DNA]</scope>
    <source>
        <strain evidence="3 5">DSM 338</strain>
    </source>
</reference>
<dbReference type="RefSeq" id="WP_229644564.1">
    <property type="nucleotide sequence ID" value="NZ_BSDO01000002.1"/>
</dbReference>
<evidence type="ECO:0000256" key="1">
    <source>
        <dbReference type="SAM" id="SignalP"/>
    </source>
</evidence>
<comment type="caution">
    <text evidence="2">The sequence shown here is derived from an EMBL/GenBank/DDBJ whole genome shotgun (WGS) entry which is preliminary data.</text>
</comment>
<evidence type="ECO:0000313" key="5">
    <source>
        <dbReference type="Proteomes" id="UP001245370"/>
    </source>
</evidence>
<dbReference type="Proteomes" id="UP001144397">
    <property type="component" value="Unassembled WGS sequence"/>
</dbReference>
<evidence type="ECO:0000313" key="4">
    <source>
        <dbReference type="Proteomes" id="UP001144397"/>
    </source>
</evidence>
<dbReference type="PANTHER" id="PTHR36302">
    <property type="entry name" value="BLR7088 PROTEIN"/>
    <property type="match status" value="1"/>
</dbReference>
<evidence type="ECO:0000313" key="3">
    <source>
        <dbReference type="EMBL" id="MDR6332104.1"/>
    </source>
</evidence>
<dbReference type="AlphaFoldDB" id="A0A9W6CQP9"/>
<gene>
    <name evidence="3" type="ORF">GGQ86_000551</name>
    <name evidence="2" type="ORF">XFLAVUS301_18220</name>
</gene>
<evidence type="ECO:0000313" key="2">
    <source>
        <dbReference type="EMBL" id="GLI22148.1"/>
    </source>
</evidence>
<protein>
    <recommendedName>
        <fullName evidence="6">Copper chaperone PCu(A)C</fullName>
    </recommendedName>
</protein>
<feature type="signal peptide" evidence="1">
    <location>
        <begin position="1"/>
        <end position="27"/>
    </location>
</feature>
<dbReference type="InterPro" id="IPR007410">
    <property type="entry name" value="LpqE-like"/>
</dbReference>
<name>A0A9W6CQP9_XANFL</name>
<accession>A0A9W6CQP9</accession>
<evidence type="ECO:0008006" key="6">
    <source>
        <dbReference type="Google" id="ProtNLM"/>
    </source>
</evidence>
<dbReference type="EMBL" id="JAVDPY010000001">
    <property type="protein sequence ID" value="MDR6332104.1"/>
    <property type="molecule type" value="Genomic_DNA"/>
</dbReference>
<dbReference type="InterPro" id="IPR036182">
    <property type="entry name" value="PCuAC_sf"/>
</dbReference>
<dbReference type="InterPro" id="IPR058248">
    <property type="entry name" value="Lxx211020-like"/>
</dbReference>
<reference evidence="2" key="1">
    <citation type="submission" date="2022-12" db="EMBL/GenBank/DDBJ databases">
        <title>Reference genome sequencing for broad-spectrum identification of bacterial and archaeal isolates by mass spectrometry.</title>
        <authorList>
            <person name="Sekiguchi Y."/>
            <person name="Tourlousse D.M."/>
        </authorList>
    </citation>
    <scope>NUCLEOTIDE SEQUENCE</scope>
    <source>
        <strain evidence="2">301</strain>
    </source>
</reference>
<proteinExistence type="predicted"/>
<dbReference type="GeneID" id="95762610"/>
<organism evidence="2 4">
    <name type="scientific">Xanthobacter flavus</name>
    <dbReference type="NCBI Taxonomy" id="281"/>
    <lineage>
        <taxon>Bacteria</taxon>
        <taxon>Pseudomonadati</taxon>
        <taxon>Pseudomonadota</taxon>
        <taxon>Alphaproteobacteria</taxon>
        <taxon>Hyphomicrobiales</taxon>
        <taxon>Xanthobacteraceae</taxon>
        <taxon>Xanthobacter</taxon>
    </lineage>
</organism>
<dbReference type="SUPFAM" id="SSF110087">
    <property type="entry name" value="DR1885-like metal-binding protein"/>
    <property type="match status" value="1"/>
</dbReference>
<dbReference type="Proteomes" id="UP001245370">
    <property type="component" value="Unassembled WGS sequence"/>
</dbReference>
<sequence>MSIFHLTRRAVMAAAVATVALTGAAVAHDYKAGTLQIDHPWSRATPGGASVAAGYLVVKNTGAAPDRLISATVPFAGRVEIHEMAMKDGVMVMRPIPDGLTIPAGGSVELKPGGYHIMFMDLKSPLKEGTSVDGTLTFEKAGSVPVKFTVEGLGASGSAHPGH</sequence>
<keyword evidence="5" id="KW-1185">Reference proteome</keyword>
<feature type="chain" id="PRO_5040948756" description="Copper chaperone PCu(A)C" evidence="1">
    <location>
        <begin position="28"/>
        <end position="163"/>
    </location>
</feature>
<dbReference type="PANTHER" id="PTHR36302:SF1">
    <property type="entry name" value="COPPER CHAPERONE PCU(A)C"/>
    <property type="match status" value="1"/>
</dbReference>
<keyword evidence="1" id="KW-0732">Signal</keyword>
<dbReference type="EMBL" id="BSDO01000002">
    <property type="protein sequence ID" value="GLI22148.1"/>
    <property type="molecule type" value="Genomic_DNA"/>
</dbReference>
<dbReference type="Pfam" id="PF04314">
    <property type="entry name" value="PCuAC"/>
    <property type="match status" value="1"/>
</dbReference>
<dbReference type="Gene3D" id="2.60.40.1890">
    <property type="entry name" value="PCu(A)C copper chaperone"/>
    <property type="match status" value="1"/>
</dbReference>